<dbReference type="EMBL" id="UXHF01000094">
    <property type="protein sequence ID" value="VDC51970.1"/>
    <property type="molecule type" value="Genomic_DNA"/>
</dbReference>
<dbReference type="PIRSF" id="PIRSF003085">
    <property type="entry name" value="CMAS"/>
    <property type="match status" value="1"/>
</dbReference>
<dbReference type="SUPFAM" id="SSF53335">
    <property type="entry name" value="S-adenosyl-L-methionine-dependent methyltransferases"/>
    <property type="match status" value="1"/>
</dbReference>
<dbReference type="Gene3D" id="3.40.50.150">
    <property type="entry name" value="Vaccinia Virus protein VP39"/>
    <property type="match status" value="1"/>
</dbReference>
<evidence type="ECO:0000256" key="5">
    <source>
        <dbReference type="ARBA" id="ARBA00023098"/>
    </source>
</evidence>
<dbReference type="InterPro" id="IPR050723">
    <property type="entry name" value="CFA/CMAS"/>
</dbReference>
<evidence type="ECO:0000256" key="4">
    <source>
        <dbReference type="ARBA" id="ARBA00022691"/>
    </source>
</evidence>
<dbReference type="GO" id="GO:0008610">
    <property type="term" value="P:lipid biosynthetic process"/>
    <property type="evidence" value="ECO:0007669"/>
    <property type="project" value="InterPro"/>
</dbReference>
<dbReference type="CDD" id="cd02440">
    <property type="entry name" value="AdoMet_MTases"/>
    <property type="match status" value="1"/>
</dbReference>
<dbReference type="PANTHER" id="PTHR43667:SF1">
    <property type="entry name" value="CYCLOPROPANE-FATTY-ACYL-PHOSPHOLIPID SYNTHASE"/>
    <property type="match status" value="1"/>
</dbReference>
<evidence type="ECO:0000313" key="7">
    <source>
        <dbReference type="EMBL" id="VDC51970.1"/>
    </source>
</evidence>
<evidence type="ECO:0000256" key="3">
    <source>
        <dbReference type="ARBA" id="ARBA00022679"/>
    </source>
</evidence>
<reference evidence="7 8" key="1">
    <citation type="submission" date="2018-11" db="EMBL/GenBank/DDBJ databases">
        <authorList>
            <person name="Peiro R."/>
            <person name="Begona"/>
            <person name="Cbmso G."/>
            <person name="Lopez M."/>
            <person name="Gonzalez S."/>
            <person name="Sacristan E."/>
            <person name="Castillo E."/>
        </authorList>
    </citation>
    <scope>NUCLEOTIDE SEQUENCE [LARGE SCALE GENOMIC DNA]</scope>
    <source>
        <strain evidence="7">Brev_genome</strain>
    </source>
</reference>
<name>A0A7Z8Y785_9CAUL</name>
<evidence type="ECO:0000256" key="1">
    <source>
        <dbReference type="ARBA" id="ARBA00010815"/>
    </source>
</evidence>
<dbReference type="Pfam" id="PF02353">
    <property type="entry name" value="CMAS"/>
    <property type="match status" value="1"/>
</dbReference>
<gene>
    <name evidence="7" type="ORF">BREV_BREV_03083</name>
</gene>
<keyword evidence="8" id="KW-1185">Reference proteome</keyword>
<keyword evidence="2 7" id="KW-0489">Methyltransferase</keyword>
<evidence type="ECO:0000313" key="8">
    <source>
        <dbReference type="Proteomes" id="UP000289220"/>
    </source>
</evidence>
<protein>
    <submittedName>
        <fullName evidence="7">Putative fatty acid methyltransferase</fullName>
    </submittedName>
</protein>
<feature type="active site" evidence="6">
    <location>
        <position position="409"/>
    </location>
</feature>
<comment type="similarity">
    <text evidence="1">Belongs to the CFA/CMAS family.</text>
</comment>
<evidence type="ECO:0000256" key="2">
    <source>
        <dbReference type="ARBA" id="ARBA00022603"/>
    </source>
</evidence>
<keyword evidence="5" id="KW-0443">Lipid metabolism</keyword>
<dbReference type="InterPro" id="IPR003333">
    <property type="entry name" value="CMAS"/>
</dbReference>
<dbReference type="GO" id="GO:0008168">
    <property type="term" value="F:methyltransferase activity"/>
    <property type="evidence" value="ECO:0007669"/>
    <property type="project" value="UniProtKB-KW"/>
</dbReference>
<keyword evidence="4" id="KW-0949">S-adenosyl-L-methionine</keyword>
<organism evidence="7 8">
    <name type="scientific">Brevundimonas mediterranea</name>
    <dbReference type="NCBI Taxonomy" id="74329"/>
    <lineage>
        <taxon>Bacteria</taxon>
        <taxon>Pseudomonadati</taxon>
        <taxon>Pseudomonadota</taxon>
        <taxon>Alphaproteobacteria</taxon>
        <taxon>Caulobacterales</taxon>
        <taxon>Caulobacteraceae</taxon>
        <taxon>Brevundimonas</taxon>
    </lineage>
</organism>
<evidence type="ECO:0000256" key="6">
    <source>
        <dbReference type="PIRSR" id="PIRSR003085-1"/>
    </source>
</evidence>
<comment type="caution">
    <text evidence="7">The sequence shown here is derived from an EMBL/GenBank/DDBJ whole genome shotgun (WGS) entry which is preliminary data.</text>
</comment>
<sequence>MTTVATGGQDSRTAAARRIVAHIAGHLQADLSLQLWTGEVLPLGPGARDDIRIVLSDPSAVRRLVLKPGLMTLFELYATGDVRIEGGSPLEAADRWDHGRAVHLPRRVNKGLIARALIPFLLAGRARSVGDAAYDPTGEAGQRQDKSARTDKDFIAFHYDVGNDFYGLFLDPEMVYSSACYADADQSLEDAQTRKLDLICRKLRLKPGQTLLDIGCGWGGLSCWAARHYGVKVHGVTLSEEQLAFANAKIARLGLQDRITLELKDYRDLEMTGRFDAISQVEMFEHVGFANHDRHFLEMHRLLKPGGLYFHQASVRRGGRDIGNITPQTTATRTIGRFIFPGGEMDTIGMTVTNLGRLGFEVLDVENLREHFQATTAEWSRRLMARRDEAIAMVGEERTRLWLIFFAMCAKGFERGSILVYQTVAQKRRAGKSGLPLDRASLYR</sequence>
<keyword evidence="3 7" id="KW-0808">Transferase</keyword>
<proteinExistence type="inferred from homology"/>
<dbReference type="Proteomes" id="UP000289220">
    <property type="component" value="Unassembled WGS sequence"/>
</dbReference>
<dbReference type="PANTHER" id="PTHR43667">
    <property type="entry name" value="CYCLOPROPANE-FATTY-ACYL-PHOSPHOLIPID SYNTHASE"/>
    <property type="match status" value="1"/>
</dbReference>
<dbReference type="InterPro" id="IPR029063">
    <property type="entry name" value="SAM-dependent_MTases_sf"/>
</dbReference>
<accession>A0A7Z8Y785</accession>
<dbReference type="RefSeq" id="WP_154726821.1">
    <property type="nucleotide sequence ID" value="NZ_UXHF01000094.1"/>
</dbReference>
<dbReference type="GO" id="GO:0032259">
    <property type="term" value="P:methylation"/>
    <property type="evidence" value="ECO:0007669"/>
    <property type="project" value="UniProtKB-KW"/>
</dbReference>
<dbReference type="AlphaFoldDB" id="A0A7Z8Y785"/>